<evidence type="ECO:0000256" key="3">
    <source>
        <dbReference type="ARBA" id="ARBA00022605"/>
    </source>
</evidence>
<dbReference type="EC" id="1.5.1.5" evidence="11"/>
<evidence type="ECO:0000313" key="14">
    <source>
        <dbReference type="EMBL" id="GHE80314.1"/>
    </source>
</evidence>
<sequence length="282" mass="30046">MTAKILDGRAISATILDRVTKEVDEFVREHGRVPVLATVLVGDDPASHTYVRMKANRCAKVGMQSRRIELDATISTETLVAQIRQLSADPEVDGILLQHPVPEHIDERAAFEAIAPSKDVDGVTRTSFATMAFDEGGFHSATPGGIMALLDAYDIPLAGKHAVVVGRSPILGKPVGMLLLARDATVTYCHSRTVALADHIAQADVVVAAVGRPELIRGDWIKPGAVVVDAGYADNSGDVEYDAAAERASWITPVPGGVGPMTIATLIAQTIRAAYEHEREKA</sequence>
<dbReference type="EMBL" id="BNAU01000001">
    <property type="protein sequence ID" value="GHE80314.1"/>
    <property type="molecule type" value="Genomic_DNA"/>
</dbReference>
<evidence type="ECO:0000256" key="7">
    <source>
        <dbReference type="ARBA" id="ARBA00023002"/>
    </source>
</evidence>
<dbReference type="RefSeq" id="WP_191243092.1">
    <property type="nucleotide sequence ID" value="NZ_BNAU01000001.1"/>
</dbReference>
<dbReference type="EC" id="3.5.4.9" evidence="11"/>
<keyword evidence="3 11" id="KW-0028">Amino-acid biosynthesis</keyword>
<dbReference type="Gene3D" id="3.40.50.720">
    <property type="entry name" value="NAD(P)-binding Rossmann-like Domain"/>
    <property type="match status" value="1"/>
</dbReference>
<evidence type="ECO:0000256" key="11">
    <source>
        <dbReference type="HAMAP-Rule" id="MF_01576"/>
    </source>
</evidence>
<keyword evidence="15" id="KW-1185">Reference proteome</keyword>
<evidence type="ECO:0000259" key="12">
    <source>
        <dbReference type="Pfam" id="PF00763"/>
    </source>
</evidence>
<dbReference type="Pfam" id="PF02882">
    <property type="entry name" value="THF_DHG_CYH_C"/>
    <property type="match status" value="1"/>
</dbReference>
<evidence type="ECO:0000256" key="9">
    <source>
        <dbReference type="ARBA" id="ARBA00023167"/>
    </source>
</evidence>
<feature type="domain" description="Tetrahydrofolate dehydrogenase/cyclohydrolase NAD(P)-binding" evidence="13">
    <location>
        <begin position="140"/>
        <end position="276"/>
    </location>
</feature>
<keyword evidence="5 11" id="KW-0378">Hydrolase</keyword>
<name>A0ABQ3IDE3_9PSEU</name>
<dbReference type="CDD" id="cd01080">
    <property type="entry name" value="NAD_bind_m-THF_DH_Cyclohyd"/>
    <property type="match status" value="1"/>
</dbReference>
<comment type="caution">
    <text evidence="11">Lacks conserved residue(s) required for the propagation of feature annotation.</text>
</comment>
<evidence type="ECO:0000256" key="4">
    <source>
        <dbReference type="ARBA" id="ARBA00022755"/>
    </source>
</evidence>
<dbReference type="PRINTS" id="PR00085">
    <property type="entry name" value="THFDHDRGNASE"/>
</dbReference>
<feature type="binding site" evidence="11">
    <location>
        <begin position="166"/>
        <end position="168"/>
    </location>
    <ligand>
        <name>NADP(+)</name>
        <dbReference type="ChEBI" id="CHEBI:58349"/>
    </ligand>
</feature>
<dbReference type="Gene3D" id="3.40.50.10860">
    <property type="entry name" value="Leucine Dehydrogenase, chain A, domain 1"/>
    <property type="match status" value="1"/>
</dbReference>
<evidence type="ECO:0000256" key="1">
    <source>
        <dbReference type="ARBA" id="ARBA00004777"/>
    </source>
</evidence>
<protein>
    <recommendedName>
        <fullName evidence="11">Bifunctional protein FolD</fullName>
    </recommendedName>
    <domain>
        <recommendedName>
            <fullName evidence="11">Methylenetetrahydrofolate dehydrogenase</fullName>
            <ecNumber evidence="11">1.5.1.5</ecNumber>
        </recommendedName>
    </domain>
    <domain>
        <recommendedName>
            <fullName evidence="11">Methenyltetrahydrofolate cyclohydrolase</fullName>
            <ecNumber evidence="11">3.5.4.9</ecNumber>
        </recommendedName>
    </domain>
</protein>
<feature type="domain" description="Tetrahydrofolate dehydrogenase/cyclohydrolase catalytic" evidence="12">
    <location>
        <begin position="6"/>
        <end position="121"/>
    </location>
</feature>
<keyword evidence="7 11" id="KW-0560">Oxidoreductase</keyword>
<dbReference type="SUPFAM" id="SSF53223">
    <property type="entry name" value="Aminoacid dehydrogenase-like, N-terminal domain"/>
    <property type="match status" value="1"/>
</dbReference>
<evidence type="ECO:0000313" key="15">
    <source>
        <dbReference type="Proteomes" id="UP000605897"/>
    </source>
</evidence>
<dbReference type="InterPro" id="IPR036291">
    <property type="entry name" value="NAD(P)-bd_dom_sf"/>
</dbReference>
<comment type="subunit">
    <text evidence="11">Homodimer.</text>
</comment>
<keyword evidence="2 11" id="KW-0554">One-carbon metabolism</keyword>
<gene>
    <name evidence="11 14" type="primary">folD</name>
    <name evidence="14" type="ORF">GCM10017786_08010</name>
</gene>
<evidence type="ECO:0000256" key="2">
    <source>
        <dbReference type="ARBA" id="ARBA00022563"/>
    </source>
</evidence>
<accession>A0ABQ3IDE3</accession>
<comment type="catalytic activity">
    <reaction evidence="11">
        <text>(6R)-5,10-methenyltetrahydrofolate + H2O = (6R)-10-formyltetrahydrofolate + H(+)</text>
        <dbReference type="Rhea" id="RHEA:23700"/>
        <dbReference type="ChEBI" id="CHEBI:15377"/>
        <dbReference type="ChEBI" id="CHEBI:15378"/>
        <dbReference type="ChEBI" id="CHEBI:57455"/>
        <dbReference type="ChEBI" id="CHEBI:195366"/>
        <dbReference type="EC" id="3.5.4.9"/>
    </reaction>
</comment>
<keyword evidence="8 11" id="KW-0368">Histidine biosynthesis</keyword>
<dbReference type="HAMAP" id="MF_01576">
    <property type="entry name" value="THF_DHG_CYH"/>
    <property type="match status" value="1"/>
</dbReference>
<reference evidence="15" key="1">
    <citation type="journal article" date="2019" name="Int. J. Syst. Evol. Microbiol.">
        <title>The Global Catalogue of Microorganisms (GCM) 10K type strain sequencing project: providing services to taxonomists for standard genome sequencing and annotation.</title>
        <authorList>
            <consortium name="The Broad Institute Genomics Platform"/>
            <consortium name="The Broad Institute Genome Sequencing Center for Infectious Disease"/>
            <person name="Wu L."/>
            <person name="Ma J."/>
        </authorList>
    </citation>
    <scope>NUCLEOTIDE SEQUENCE [LARGE SCALE GENOMIC DNA]</scope>
    <source>
        <strain evidence="15">CGMCC 4.7677</strain>
    </source>
</reference>
<dbReference type="PROSITE" id="PS00767">
    <property type="entry name" value="THF_DHG_CYH_2"/>
    <property type="match status" value="1"/>
</dbReference>
<evidence type="ECO:0000256" key="8">
    <source>
        <dbReference type="ARBA" id="ARBA00023102"/>
    </source>
</evidence>
<keyword evidence="4 11" id="KW-0658">Purine biosynthesis</keyword>
<evidence type="ECO:0000256" key="10">
    <source>
        <dbReference type="ARBA" id="ARBA00023268"/>
    </source>
</evidence>
<dbReference type="Proteomes" id="UP000605897">
    <property type="component" value="Unassembled WGS sequence"/>
</dbReference>
<dbReference type="Pfam" id="PF00763">
    <property type="entry name" value="THF_DHG_CYH"/>
    <property type="match status" value="1"/>
</dbReference>
<comment type="catalytic activity">
    <reaction evidence="11">
        <text>(6R)-5,10-methylene-5,6,7,8-tetrahydrofolate + NADP(+) = (6R)-5,10-methenyltetrahydrofolate + NADPH</text>
        <dbReference type="Rhea" id="RHEA:22812"/>
        <dbReference type="ChEBI" id="CHEBI:15636"/>
        <dbReference type="ChEBI" id="CHEBI:57455"/>
        <dbReference type="ChEBI" id="CHEBI:57783"/>
        <dbReference type="ChEBI" id="CHEBI:58349"/>
        <dbReference type="EC" id="1.5.1.5"/>
    </reaction>
</comment>
<keyword evidence="9 11" id="KW-0486">Methionine biosynthesis</keyword>
<dbReference type="InterPro" id="IPR046346">
    <property type="entry name" value="Aminoacid_DH-like_N_sf"/>
</dbReference>
<dbReference type="PANTHER" id="PTHR48099:SF5">
    <property type="entry name" value="C-1-TETRAHYDROFOLATE SYNTHASE, CYTOPLASMIC"/>
    <property type="match status" value="1"/>
</dbReference>
<proteinExistence type="inferred from homology"/>
<comment type="function">
    <text evidence="11">Catalyzes the oxidation of 5,10-methylenetetrahydrofolate to 5,10-methenyltetrahydrofolate and then the hydrolysis of 5,10-methenyltetrahydrofolate to 10-formyltetrahydrofolate.</text>
</comment>
<keyword evidence="6 11" id="KW-0521">NADP</keyword>
<comment type="caution">
    <text evidence="14">The sequence shown here is derived from an EMBL/GenBank/DDBJ whole genome shotgun (WGS) entry which is preliminary data.</text>
</comment>
<dbReference type="InterPro" id="IPR020867">
    <property type="entry name" value="THF_DH/CycHdrlase_CS"/>
</dbReference>
<dbReference type="PANTHER" id="PTHR48099">
    <property type="entry name" value="C-1-TETRAHYDROFOLATE SYNTHASE, CYTOPLASMIC-RELATED"/>
    <property type="match status" value="1"/>
</dbReference>
<evidence type="ECO:0000256" key="5">
    <source>
        <dbReference type="ARBA" id="ARBA00022801"/>
    </source>
</evidence>
<comment type="similarity">
    <text evidence="11">Belongs to the tetrahydrofolate dehydrogenase/cyclohydrolase family.</text>
</comment>
<comment type="pathway">
    <text evidence="1 11">One-carbon metabolism; tetrahydrofolate interconversion.</text>
</comment>
<dbReference type="SUPFAM" id="SSF51735">
    <property type="entry name" value="NAD(P)-binding Rossmann-fold domains"/>
    <property type="match status" value="1"/>
</dbReference>
<dbReference type="InterPro" id="IPR000672">
    <property type="entry name" value="THF_DH/CycHdrlase"/>
</dbReference>
<dbReference type="InterPro" id="IPR020630">
    <property type="entry name" value="THF_DH/CycHdrlase_cat_dom"/>
</dbReference>
<evidence type="ECO:0000259" key="13">
    <source>
        <dbReference type="Pfam" id="PF02882"/>
    </source>
</evidence>
<keyword evidence="10 11" id="KW-0511">Multifunctional enzyme</keyword>
<evidence type="ECO:0000256" key="6">
    <source>
        <dbReference type="ARBA" id="ARBA00022857"/>
    </source>
</evidence>
<dbReference type="InterPro" id="IPR020631">
    <property type="entry name" value="THF_DH/CycHdrlase_NAD-bd_dom"/>
</dbReference>
<organism evidence="14 15">
    <name type="scientific">Amycolatopsis deserti</name>
    <dbReference type="NCBI Taxonomy" id="185696"/>
    <lineage>
        <taxon>Bacteria</taxon>
        <taxon>Bacillati</taxon>
        <taxon>Actinomycetota</taxon>
        <taxon>Actinomycetes</taxon>
        <taxon>Pseudonocardiales</taxon>
        <taxon>Pseudonocardiaceae</taxon>
        <taxon>Amycolatopsis</taxon>
    </lineage>
</organism>